<dbReference type="InterPro" id="IPR003593">
    <property type="entry name" value="AAA+_ATPase"/>
</dbReference>
<dbReference type="Pfam" id="PF00005">
    <property type="entry name" value="ABC_tran"/>
    <property type="match status" value="2"/>
</dbReference>
<dbReference type="CDD" id="cd03215">
    <property type="entry name" value="ABC_Carb_Monos_II"/>
    <property type="match status" value="1"/>
</dbReference>
<comment type="subcellular location">
    <subcellularLocation>
        <location evidence="1">Cell membrane</location>
        <topology evidence="1">Peripheral membrane protein</topology>
    </subcellularLocation>
</comment>
<dbReference type="SMART" id="SM00382">
    <property type="entry name" value="AAA"/>
    <property type="match status" value="2"/>
</dbReference>
<dbReference type="GO" id="GO:0005886">
    <property type="term" value="C:plasma membrane"/>
    <property type="evidence" value="ECO:0007669"/>
    <property type="project" value="UniProtKB-SubCell"/>
</dbReference>
<dbReference type="PANTHER" id="PTHR43790:SF3">
    <property type="entry name" value="D-ALLOSE IMPORT ATP-BINDING PROTEIN ALSA-RELATED"/>
    <property type="match status" value="1"/>
</dbReference>
<organism evidence="11 12">
    <name type="scientific">Faecalicatena orotica</name>
    <dbReference type="NCBI Taxonomy" id="1544"/>
    <lineage>
        <taxon>Bacteria</taxon>
        <taxon>Bacillati</taxon>
        <taxon>Bacillota</taxon>
        <taxon>Clostridia</taxon>
        <taxon>Lachnospirales</taxon>
        <taxon>Lachnospiraceae</taxon>
        <taxon>Faecalicatena</taxon>
    </lineage>
</organism>
<dbReference type="InterPro" id="IPR050107">
    <property type="entry name" value="ABC_carbohydrate_import_ATPase"/>
</dbReference>
<dbReference type="CDD" id="cd03216">
    <property type="entry name" value="ABC_Carb_Monos_I"/>
    <property type="match status" value="1"/>
</dbReference>
<keyword evidence="7 11" id="KW-0067">ATP-binding</keyword>
<evidence type="ECO:0000256" key="8">
    <source>
        <dbReference type="ARBA" id="ARBA00022967"/>
    </source>
</evidence>
<evidence type="ECO:0000256" key="2">
    <source>
        <dbReference type="ARBA" id="ARBA00022448"/>
    </source>
</evidence>
<evidence type="ECO:0000256" key="9">
    <source>
        <dbReference type="ARBA" id="ARBA00023136"/>
    </source>
</evidence>
<evidence type="ECO:0000256" key="4">
    <source>
        <dbReference type="ARBA" id="ARBA00022597"/>
    </source>
</evidence>
<keyword evidence="5" id="KW-0677">Repeat</keyword>
<keyword evidence="3" id="KW-1003">Cell membrane</keyword>
<dbReference type="EMBL" id="QGDL01000001">
    <property type="protein sequence ID" value="PWJ32422.1"/>
    <property type="molecule type" value="Genomic_DNA"/>
</dbReference>
<evidence type="ECO:0000313" key="12">
    <source>
        <dbReference type="Proteomes" id="UP000245845"/>
    </source>
</evidence>
<dbReference type="FunFam" id="3.40.50.300:FF:000127">
    <property type="entry name" value="Ribose import ATP-binding protein RbsA"/>
    <property type="match status" value="1"/>
</dbReference>
<proteinExistence type="predicted"/>
<evidence type="ECO:0000256" key="6">
    <source>
        <dbReference type="ARBA" id="ARBA00022741"/>
    </source>
</evidence>
<dbReference type="SUPFAM" id="SSF52540">
    <property type="entry name" value="P-loop containing nucleoside triphosphate hydrolases"/>
    <property type="match status" value="2"/>
</dbReference>
<evidence type="ECO:0000256" key="5">
    <source>
        <dbReference type="ARBA" id="ARBA00022737"/>
    </source>
</evidence>
<feature type="domain" description="ABC transporter" evidence="10">
    <location>
        <begin position="7"/>
        <end position="244"/>
    </location>
</feature>
<dbReference type="GO" id="GO:0016887">
    <property type="term" value="F:ATP hydrolysis activity"/>
    <property type="evidence" value="ECO:0007669"/>
    <property type="project" value="InterPro"/>
</dbReference>
<evidence type="ECO:0000256" key="3">
    <source>
        <dbReference type="ARBA" id="ARBA00022475"/>
    </source>
</evidence>
<dbReference type="Proteomes" id="UP000245845">
    <property type="component" value="Unassembled WGS sequence"/>
</dbReference>
<dbReference type="InterPro" id="IPR017871">
    <property type="entry name" value="ABC_transporter-like_CS"/>
</dbReference>
<evidence type="ECO:0000256" key="1">
    <source>
        <dbReference type="ARBA" id="ARBA00004202"/>
    </source>
</evidence>
<comment type="caution">
    <text evidence="11">The sequence shown here is derived from an EMBL/GenBank/DDBJ whole genome shotgun (WGS) entry which is preliminary data.</text>
</comment>
<keyword evidence="9" id="KW-0472">Membrane</keyword>
<keyword evidence="8" id="KW-1278">Translocase</keyword>
<gene>
    <name evidence="11" type="ORF">A8806_101711</name>
</gene>
<dbReference type="Gene3D" id="3.40.50.300">
    <property type="entry name" value="P-loop containing nucleotide triphosphate hydrolases"/>
    <property type="match status" value="2"/>
</dbReference>
<keyword evidence="6" id="KW-0547">Nucleotide-binding</keyword>
<dbReference type="InterPro" id="IPR027417">
    <property type="entry name" value="P-loop_NTPase"/>
</dbReference>
<keyword evidence="4" id="KW-0762">Sugar transport</keyword>
<dbReference type="AlphaFoldDB" id="A0A2Y9B8S5"/>
<protein>
    <submittedName>
        <fullName evidence="11">Monosaccharide ABC transporter ATP-binding protein (CUT2 family)</fullName>
    </submittedName>
</protein>
<evidence type="ECO:0000313" key="11">
    <source>
        <dbReference type="EMBL" id="PWJ32422.1"/>
    </source>
</evidence>
<keyword evidence="12" id="KW-1185">Reference proteome</keyword>
<dbReference type="PROSITE" id="PS50893">
    <property type="entry name" value="ABC_TRANSPORTER_2"/>
    <property type="match status" value="2"/>
</dbReference>
<evidence type="ECO:0000259" key="10">
    <source>
        <dbReference type="PROSITE" id="PS50893"/>
    </source>
</evidence>
<reference evidence="11 12" key="1">
    <citation type="submission" date="2018-05" db="EMBL/GenBank/DDBJ databases">
        <title>The Hungate 1000. A catalogue of reference genomes from the rumen microbiome.</title>
        <authorList>
            <person name="Kelly W."/>
        </authorList>
    </citation>
    <scope>NUCLEOTIDE SEQUENCE [LARGE SCALE GENOMIC DNA]</scope>
    <source>
        <strain evidence="11 12">NLAE-zl-C242</strain>
    </source>
</reference>
<feature type="domain" description="ABC transporter" evidence="10">
    <location>
        <begin position="254"/>
        <end position="497"/>
    </location>
</feature>
<keyword evidence="2" id="KW-0813">Transport</keyword>
<accession>A0A2Y9B8S5</accession>
<dbReference type="OrthoDB" id="9771863at2"/>
<evidence type="ECO:0000256" key="7">
    <source>
        <dbReference type="ARBA" id="ARBA00022840"/>
    </source>
</evidence>
<name>A0A2Y9B8S5_9FIRM</name>
<sequence>MNEDYILQMKGINKSFGGVQVLYDLDFSMHAGEVRALAGENGAGKSTLMKILGGIYDCDSGEVLIDGEKTSIGSVEDAQKRGVSIIHQEIVLVQDMTVGENIFLGREFKTRMGFIDYQKIYREAAEILGRIGLESLRPDTIVRELSISQQQMVEIAKALSTNSRILVMDEPTSSLTDREVEFLFEQIKTLSRKGVSIIYISHKMEEINQIADSITIMRDGHHILTTSIRDISYEQIIQNMVGHKIEDYYPDYKVRLGKEILRVEHLTTEKVEDISFSLAEGEILGITGLMGAGRTELAKAVFGLDEILSGSLYIDGKKCTIKSPGEAIRKKIALVPEDRKENGLFLENSISFNMTVTVMDEFIKGISVDAKKEKQILEEYISQLEIKMAGTEQLAVELSGGNQQKIVISKWLASNPKILILDEPTRGVDVGAKSDIYHLICKIAETGVAIILISSELPEVMNMSSRIGVMCEGKLVRFFEPDKEEVTQEQIMHYATGGYEHETYNG</sequence>
<dbReference type="PANTHER" id="PTHR43790">
    <property type="entry name" value="CARBOHYDRATE TRANSPORT ATP-BINDING PROTEIN MG119-RELATED"/>
    <property type="match status" value="1"/>
</dbReference>
<dbReference type="RefSeq" id="WP_109729862.1">
    <property type="nucleotide sequence ID" value="NZ_BAAACK010000007.1"/>
</dbReference>
<dbReference type="PROSITE" id="PS00211">
    <property type="entry name" value="ABC_TRANSPORTER_1"/>
    <property type="match status" value="1"/>
</dbReference>
<dbReference type="InterPro" id="IPR003439">
    <property type="entry name" value="ABC_transporter-like_ATP-bd"/>
</dbReference>
<dbReference type="GO" id="GO:0005524">
    <property type="term" value="F:ATP binding"/>
    <property type="evidence" value="ECO:0007669"/>
    <property type="project" value="UniProtKB-KW"/>
</dbReference>